<dbReference type="PANTHER" id="PTHR35170:SF1">
    <property type="entry name" value="PROTEIN DD3-3"/>
    <property type="match status" value="1"/>
</dbReference>
<evidence type="ECO:0000256" key="3">
    <source>
        <dbReference type="SAM" id="SignalP"/>
    </source>
</evidence>
<feature type="region of interest" description="Disordered" evidence="1">
    <location>
        <begin position="398"/>
        <end position="427"/>
    </location>
</feature>
<proteinExistence type="predicted"/>
<name>A0ABY7FSE8_MYAAR</name>
<keyword evidence="3" id="KW-0732">Signal</keyword>
<feature type="compositionally biased region" description="Polar residues" evidence="1">
    <location>
        <begin position="404"/>
        <end position="414"/>
    </location>
</feature>
<dbReference type="EMBL" id="CP111025">
    <property type="protein sequence ID" value="WAR25145.1"/>
    <property type="molecule type" value="Genomic_DNA"/>
</dbReference>
<reference evidence="4" key="1">
    <citation type="submission" date="2022-11" db="EMBL/GenBank/DDBJ databases">
        <title>Centuries of genome instability and evolution in soft-shell clam transmissible cancer (bioRxiv).</title>
        <authorList>
            <person name="Hart S.F.M."/>
            <person name="Yonemitsu M.A."/>
            <person name="Giersch R.M."/>
            <person name="Beal B.F."/>
            <person name="Arriagada G."/>
            <person name="Davis B.W."/>
            <person name="Ostrander E.A."/>
            <person name="Goff S.P."/>
            <person name="Metzger M.J."/>
        </authorList>
    </citation>
    <scope>NUCLEOTIDE SEQUENCE</scope>
    <source>
        <strain evidence="4">MELC-2E11</strain>
        <tissue evidence="4">Siphon/mantle</tissue>
    </source>
</reference>
<feature type="chain" id="PRO_5045071991" evidence="3">
    <location>
        <begin position="20"/>
        <end position="709"/>
    </location>
</feature>
<organism evidence="4 5">
    <name type="scientific">Mya arenaria</name>
    <name type="common">Soft-shell clam</name>
    <dbReference type="NCBI Taxonomy" id="6604"/>
    <lineage>
        <taxon>Eukaryota</taxon>
        <taxon>Metazoa</taxon>
        <taxon>Spiralia</taxon>
        <taxon>Lophotrochozoa</taxon>
        <taxon>Mollusca</taxon>
        <taxon>Bivalvia</taxon>
        <taxon>Autobranchia</taxon>
        <taxon>Heteroconchia</taxon>
        <taxon>Euheterodonta</taxon>
        <taxon>Imparidentia</taxon>
        <taxon>Neoheterodontei</taxon>
        <taxon>Myida</taxon>
        <taxon>Myoidea</taxon>
        <taxon>Myidae</taxon>
        <taxon>Mya</taxon>
    </lineage>
</organism>
<feature type="compositionally biased region" description="Basic and acidic residues" evidence="1">
    <location>
        <begin position="30"/>
        <end position="47"/>
    </location>
</feature>
<evidence type="ECO:0000256" key="2">
    <source>
        <dbReference type="SAM" id="Phobius"/>
    </source>
</evidence>
<keyword evidence="2" id="KW-0472">Membrane</keyword>
<keyword evidence="5" id="KW-1185">Reference proteome</keyword>
<accession>A0ABY7FSE8</accession>
<feature type="region of interest" description="Disordered" evidence="1">
    <location>
        <begin position="30"/>
        <end position="61"/>
    </location>
</feature>
<evidence type="ECO:0000256" key="1">
    <source>
        <dbReference type="SAM" id="MobiDB-lite"/>
    </source>
</evidence>
<evidence type="ECO:0000313" key="5">
    <source>
        <dbReference type="Proteomes" id="UP001164746"/>
    </source>
</evidence>
<protein>
    <submittedName>
        <fullName evidence="4">DD3-like protein</fullName>
    </submittedName>
</protein>
<keyword evidence="2" id="KW-1133">Transmembrane helix</keyword>
<gene>
    <name evidence="4" type="ORF">MAR_010849</name>
</gene>
<evidence type="ECO:0000313" key="4">
    <source>
        <dbReference type="EMBL" id="WAR25145.1"/>
    </source>
</evidence>
<feature type="transmembrane region" description="Helical" evidence="2">
    <location>
        <begin position="661"/>
        <end position="684"/>
    </location>
</feature>
<keyword evidence="2" id="KW-0812">Transmembrane</keyword>
<dbReference type="Proteomes" id="UP001164746">
    <property type="component" value="Chromosome 14"/>
</dbReference>
<dbReference type="PANTHER" id="PTHR35170">
    <property type="entry name" value="PROTEIN DD3-3"/>
    <property type="match status" value="1"/>
</dbReference>
<sequence>MFSKTFAAVLGLCLYSANCDVYFHTPRGSNDRLNENTRNRKNDKRLFDSQNNNRGGYNVGPQPMSYYAGSKLQIEWTNQHSCSNENNNCELVLQYMCGPNVRDGTTTDTIKLNPADCANKDCNTDTQYGMHEDFDYYAQCLMRQRNMGLFTADQNMNGNRKTAVSTRQDNNGRNNRYGYECTEERDYYPYWHTSPWKDIAILTNNVDRCQFYKSESANVKSRWQCMFQTDKLQEMYKNNVPYIPNNKEECESFTYPPNDPNGVRGEWKELPAHGLPAPECRETQFTRDNHLGNGLDGNPNRFNWTLPNIDEEKCVLRIRYNISTKDYDGWSTDASKNSDKPGEATKLDLSQKYGFQNSEQAQGRGYVFNGNPNVKIFDEGDFAFQLAIDTSQFGRTFQDRWNGADTNPQNNDGQGQKGTDRNNALSLRDKNYPEGTGVQYGPALTHGHYGNNYPANISQSQFLGLSQEDLLKLAFLDPASPYFDLGPRKVTQLGTYHYVSTRNNDFSNRDQKARIMVTDMAFTENAVGTLGGDIVLPHGLGTVHIDEGVFDGLHMMRLEVWPRGQGGVKVTAARNNLQAGEDFASDFLVLYPESKLAQAEKYMTVSLKIDGDASNVGMYHTSSKNGFTTWTKVHSNIDGDFAHFKASSGGVYVAKSHSHTVLIVALVVSISVMLGIVFGGVLYFRKNPTKWKKLKSETQNLKKNFNDNI</sequence>
<dbReference type="InterPro" id="IPR053320">
    <property type="entry name" value="Protein_DD3-3_O-glyco"/>
</dbReference>
<feature type="signal peptide" evidence="3">
    <location>
        <begin position="1"/>
        <end position="19"/>
    </location>
</feature>